<reference evidence="1 2" key="1">
    <citation type="journal article" date="2020" name="BMC Genomics">
        <title>Intraspecific diversification of the crop wild relative Brassica cretica Lam. using demographic model selection.</title>
        <authorList>
            <person name="Kioukis A."/>
            <person name="Michalopoulou V.A."/>
            <person name="Briers L."/>
            <person name="Pirintsos S."/>
            <person name="Studholme D.J."/>
            <person name="Pavlidis P."/>
            <person name="Sarris P.F."/>
        </authorList>
    </citation>
    <scope>NUCLEOTIDE SEQUENCE [LARGE SCALE GENOMIC DNA]</scope>
    <source>
        <strain evidence="2">cv. PFS-1207/04</strain>
    </source>
</reference>
<evidence type="ECO:0008006" key="3">
    <source>
        <dbReference type="Google" id="ProtNLM"/>
    </source>
</evidence>
<evidence type="ECO:0000313" key="2">
    <source>
        <dbReference type="Proteomes" id="UP000266723"/>
    </source>
</evidence>
<proteinExistence type="predicted"/>
<organism evidence="1 2">
    <name type="scientific">Brassica cretica</name>
    <name type="common">Mustard</name>
    <dbReference type="NCBI Taxonomy" id="69181"/>
    <lineage>
        <taxon>Eukaryota</taxon>
        <taxon>Viridiplantae</taxon>
        <taxon>Streptophyta</taxon>
        <taxon>Embryophyta</taxon>
        <taxon>Tracheophyta</taxon>
        <taxon>Spermatophyta</taxon>
        <taxon>Magnoliopsida</taxon>
        <taxon>eudicotyledons</taxon>
        <taxon>Gunneridae</taxon>
        <taxon>Pentapetalae</taxon>
        <taxon>rosids</taxon>
        <taxon>malvids</taxon>
        <taxon>Brassicales</taxon>
        <taxon>Brassicaceae</taxon>
        <taxon>Brassiceae</taxon>
        <taxon>Brassica</taxon>
    </lineage>
</organism>
<comment type="caution">
    <text evidence="1">The sequence shown here is derived from an EMBL/GenBank/DDBJ whole genome shotgun (WGS) entry which is preliminary data.</text>
</comment>
<dbReference type="Proteomes" id="UP000266723">
    <property type="component" value="Unassembled WGS sequence"/>
</dbReference>
<protein>
    <recommendedName>
        <fullName evidence="3">Secreted protein</fullName>
    </recommendedName>
</protein>
<sequence>MLSHLVAAFIAARISGVSQFRHVCHSKLFFFFFCFPWYRRAELVLELWSLLSRTLWLFAGMDAFVQCFSPSPKKTHLRACSSSHSFPV</sequence>
<evidence type="ECO:0000313" key="1">
    <source>
        <dbReference type="EMBL" id="KAF3534197.1"/>
    </source>
</evidence>
<accession>A0ABQ7BPF4</accession>
<dbReference type="EMBL" id="QGKV02001507">
    <property type="protein sequence ID" value="KAF3534197.1"/>
    <property type="molecule type" value="Genomic_DNA"/>
</dbReference>
<name>A0ABQ7BPF4_BRACR</name>
<gene>
    <name evidence="1" type="ORF">DY000_02036357</name>
</gene>
<keyword evidence="2" id="KW-1185">Reference proteome</keyword>